<dbReference type="EMBL" id="CP091511">
    <property type="protein sequence ID" value="UOO88765.1"/>
    <property type="molecule type" value="Genomic_DNA"/>
</dbReference>
<proteinExistence type="predicted"/>
<dbReference type="PANTHER" id="PTHR43610">
    <property type="entry name" value="BLL6696 PROTEIN"/>
    <property type="match status" value="1"/>
</dbReference>
<dbReference type="PANTHER" id="PTHR43610:SF1">
    <property type="entry name" value="N-ACETYLTRANSFERASE DOMAIN-CONTAINING PROTEIN"/>
    <property type="match status" value="1"/>
</dbReference>
<keyword evidence="3" id="KW-1185">Reference proteome</keyword>
<name>A0ABY4DZ15_9NEIS</name>
<gene>
    <name evidence="2" type="ORF">LVJ82_15075</name>
</gene>
<dbReference type="Gene3D" id="3.40.630.30">
    <property type="match status" value="1"/>
</dbReference>
<protein>
    <submittedName>
        <fullName evidence="2">GNAT family N-acetyltransferase</fullName>
    </submittedName>
</protein>
<dbReference type="InterPro" id="IPR016181">
    <property type="entry name" value="Acyl_CoA_acyltransferase"/>
</dbReference>
<evidence type="ECO:0000313" key="2">
    <source>
        <dbReference type="EMBL" id="UOO88765.1"/>
    </source>
</evidence>
<evidence type="ECO:0000313" key="3">
    <source>
        <dbReference type="Proteomes" id="UP000832011"/>
    </source>
</evidence>
<dbReference type="RefSeq" id="WP_058357543.1">
    <property type="nucleotide sequence ID" value="NZ_CABKVG010000010.1"/>
</dbReference>
<dbReference type="InterPro" id="IPR000182">
    <property type="entry name" value="GNAT_dom"/>
</dbReference>
<evidence type="ECO:0000259" key="1">
    <source>
        <dbReference type="Pfam" id="PF13302"/>
    </source>
</evidence>
<dbReference type="Proteomes" id="UP000832011">
    <property type="component" value="Chromosome"/>
</dbReference>
<dbReference type="SUPFAM" id="SSF55729">
    <property type="entry name" value="Acyl-CoA N-acyltransferases (Nat)"/>
    <property type="match status" value="1"/>
</dbReference>
<dbReference type="Pfam" id="PF13302">
    <property type="entry name" value="Acetyltransf_3"/>
    <property type="match status" value="1"/>
</dbReference>
<reference evidence="2 3" key="1">
    <citation type="journal article" date="2022" name="Res Sq">
        <title>Evolution of multicellular longitudinally dividing oral cavity symbionts (Neisseriaceae).</title>
        <authorList>
            <person name="Nyongesa S."/>
            <person name="Weber P."/>
            <person name="Bernet E."/>
            <person name="Pullido F."/>
            <person name="Nieckarz M."/>
            <person name="Delaby M."/>
            <person name="Nieves C."/>
            <person name="Viehboeck T."/>
            <person name="Krause N."/>
            <person name="Rivera-Millot A."/>
            <person name="Nakamura A."/>
            <person name="Vischer N."/>
            <person name="VanNieuwenhze M."/>
            <person name="Brun Y."/>
            <person name="Cava F."/>
            <person name="Bulgheresi S."/>
            <person name="Veyrier F."/>
        </authorList>
    </citation>
    <scope>NUCLEOTIDE SEQUENCE [LARGE SCALE GENOMIC DNA]</scope>
    <source>
        <strain evidence="2 3">SN4</strain>
    </source>
</reference>
<feature type="domain" description="N-acetyltransferase" evidence="1">
    <location>
        <begin position="16"/>
        <end position="156"/>
    </location>
</feature>
<organism evidence="2 3">
    <name type="scientific">Vitreoscilla massiliensis</name>
    <dbReference type="NCBI Taxonomy" id="1689272"/>
    <lineage>
        <taxon>Bacteria</taxon>
        <taxon>Pseudomonadati</taxon>
        <taxon>Pseudomonadota</taxon>
        <taxon>Betaproteobacteria</taxon>
        <taxon>Neisseriales</taxon>
        <taxon>Neisseriaceae</taxon>
        <taxon>Vitreoscilla</taxon>
    </lineage>
</organism>
<accession>A0ABY4DZ15</accession>
<sequence>MTNAVWPPALTIASERLVLEPLGYEHEQGLREAVLDGELWNLVVTSAPEPDKVKAYIDLALQMRAEGTRLAHAVIEKASGRVLGSSSYHDIIAPIKRVEIGYTWYAKSVQKTYVNTECKNLLLQHAFETLDCGVVGWRTDNLNFASQKAIERLGAKKDGTIRHHALRRDGTVRDTVLYSVLQHEWHGGIKAHMQQLLHRYDGAA</sequence>